<keyword evidence="4" id="KW-0547">Nucleotide-binding</keyword>
<feature type="domain" description="Kinesin motor" evidence="6">
    <location>
        <begin position="1"/>
        <end position="222"/>
    </location>
</feature>
<proteinExistence type="inferred from homology"/>
<dbReference type="InterPro" id="IPR036961">
    <property type="entry name" value="Kinesin_motor_dom_sf"/>
</dbReference>
<keyword evidence="1" id="KW-0493">Microtubule</keyword>
<dbReference type="SUPFAM" id="SSF52540">
    <property type="entry name" value="P-loop containing nucleoside triphosphate hydrolases"/>
    <property type="match status" value="1"/>
</dbReference>
<evidence type="ECO:0000313" key="7">
    <source>
        <dbReference type="EMBL" id="CAE8734305.1"/>
    </source>
</evidence>
<feature type="binding site" evidence="4">
    <location>
        <begin position="89"/>
        <end position="96"/>
    </location>
    <ligand>
        <name>ATP</name>
        <dbReference type="ChEBI" id="CHEBI:30616"/>
    </ligand>
</feature>
<reference evidence="7" key="1">
    <citation type="submission" date="2021-02" db="EMBL/GenBank/DDBJ databases">
        <authorList>
            <person name="Dougan E. K."/>
            <person name="Rhodes N."/>
            <person name="Thang M."/>
            <person name="Chan C."/>
        </authorList>
    </citation>
    <scope>NUCLEOTIDE SEQUENCE</scope>
</reference>
<gene>
    <name evidence="7" type="ORF">PGLA2088_LOCUS47231</name>
</gene>
<keyword evidence="2" id="KW-0175">Coiled coil</keyword>
<evidence type="ECO:0000256" key="4">
    <source>
        <dbReference type="PROSITE-ProRule" id="PRU00283"/>
    </source>
</evidence>
<dbReference type="GO" id="GO:0008017">
    <property type="term" value="F:microtubule binding"/>
    <property type="evidence" value="ECO:0007669"/>
    <property type="project" value="InterPro"/>
</dbReference>
<dbReference type="InterPro" id="IPR027417">
    <property type="entry name" value="P-loop_NTPase"/>
</dbReference>
<dbReference type="GO" id="GO:0003777">
    <property type="term" value="F:microtubule motor activity"/>
    <property type="evidence" value="ECO:0007669"/>
    <property type="project" value="InterPro"/>
</dbReference>
<feature type="compositionally biased region" description="Pro residues" evidence="5">
    <location>
        <begin position="585"/>
        <end position="601"/>
    </location>
</feature>
<dbReference type="InterPro" id="IPR001752">
    <property type="entry name" value="Kinesin_motor_dom"/>
</dbReference>
<dbReference type="Gene3D" id="3.40.850.10">
    <property type="entry name" value="Kinesin motor domain"/>
    <property type="match status" value="1"/>
</dbReference>
<dbReference type="PANTHER" id="PTHR47968">
    <property type="entry name" value="CENTROMERE PROTEIN E"/>
    <property type="match status" value="1"/>
</dbReference>
<comment type="similarity">
    <text evidence="4">Belongs to the TRAFAC class myosin-kinesin ATPase superfamily. Kinesin family.</text>
</comment>
<evidence type="ECO:0000256" key="1">
    <source>
        <dbReference type="ARBA" id="ARBA00022701"/>
    </source>
</evidence>
<dbReference type="PROSITE" id="PS50067">
    <property type="entry name" value="KINESIN_MOTOR_2"/>
    <property type="match status" value="1"/>
</dbReference>
<dbReference type="GO" id="GO:0005874">
    <property type="term" value="C:microtubule"/>
    <property type="evidence" value="ECO:0007669"/>
    <property type="project" value="UniProtKB-KW"/>
</dbReference>
<dbReference type="SMART" id="SM00129">
    <property type="entry name" value="KISc"/>
    <property type="match status" value="1"/>
</dbReference>
<comment type="caution">
    <text evidence="7">The sequence shown here is derived from an EMBL/GenBank/DDBJ whole genome shotgun (WGS) entry which is preliminary data.</text>
</comment>
<accession>A0A813LHL8</accession>
<dbReference type="Proteomes" id="UP000626109">
    <property type="component" value="Unassembled WGS sequence"/>
</dbReference>
<dbReference type="GO" id="GO:0005524">
    <property type="term" value="F:ATP binding"/>
    <property type="evidence" value="ECO:0007669"/>
    <property type="project" value="UniProtKB-UniRule"/>
</dbReference>
<feature type="region of interest" description="Disordered" evidence="5">
    <location>
        <begin position="566"/>
        <end position="603"/>
    </location>
</feature>
<feature type="region of interest" description="Disordered" evidence="5">
    <location>
        <begin position="731"/>
        <end position="757"/>
    </location>
</feature>
<dbReference type="Pfam" id="PF00225">
    <property type="entry name" value="Kinesin"/>
    <property type="match status" value="1"/>
</dbReference>
<dbReference type="InterPro" id="IPR027640">
    <property type="entry name" value="Kinesin-like_fam"/>
</dbReference>
<feature type="compositionally biased region" description="Polar residues" evidence="5">
    <location>
        <begin position="738"/>
        <end position="748"/>
    </location>
</feature>
<sequence>MQQPSAAVPTPKSICIVHPGSQFHDPRFAFGDTSVNIGLANGTVRSFGFDRVLGPGTPQDSVYREASRAAVLEALDEVNPISSAFITFGASGSGKTYAVTGGAQHFADRGLIPRSITAVFEVLSLQENRDDYKVSVSFFETYKDYVIDLLAADEYSSLDSGVARRSAPDENTAFKLLFEGDSKRKFEEKPQSPESSPGHVTFVLYITRRGSDREASLAFFDLSAQPHVTGVELRGHPSMSVASSFLDLVPMHLQPTWLRQRRKEMANCMEAVQEASLIKAPRLLVQLLKPWLRPSGSGISGRGAGLHGPCKTPVRLVLLHPIQYMSASHDDCLSWLRVAELAGACFGISKPQAHLSPTWASPLPKEVFSPKSPHWQQSTTSNLWQQCPVPFSSLEPAAEPLPGREAAWPRQPMVAFSQPPPKEQWSAAPKQTSIGLGALDVDDICDGDLDMSPFNWWARLLGELRQESESPTAFQGEDLKERRKAAWGAEAAVEYGSPPAIEYRTPAKVVMPAPAPLLLGKMLELEETNEGLFDFKALMAKAPPLVPWKPAALEKEFPELREELRELQASETRSAPRESVQQAPEPEPVQVPVPVPVPPPLLVQSAPEQLDQRANQLQPDELQAEAQRPSSVRRSSAQEAEAPPAPQGSAEGWQRLRKEVLQVPSRKPVLHLIALGSAEARDEIEEELPKARVDPWRADLCLSGVTLLMEESATIPSSPVSRGQLELASRLNEDSKSMGGSSPTQEATRTVRMSPVSSPFRFGSPGGGQQLMAQCCNFVRCVMACCPS</sequence>
<evidence type="ECO:0000256" key="5">
    <source>
        <dbReference type="SAM" id="MobiDB-lite"/>
    </source>
</evidence>
<dbReference type="AlphaFoldDB" id="A0A813LHL8"/>
<evidence type="ECO:0000256" key="2">
    <source>
        <dbReference type="ARBA" id="ARBA00023054"/>
    </source>
</evidence>
<dbReference type="EMBL" id="CAJNNW010036441">
    <property type="protein sequence ID" value="CAE8734305.1"/>
    <property type="molecule type" value="Genomic_DNA"/>
</dbReference>
<feature type="region of interest" description="Disordered" evidence="5">
    <location>
        <begin position="620"/>
        <end position="652"/>
    </location>
</feature>
<evidence type="ECO:0000256" key="3">
    <source>
        <dbReference type="ARBA" id="ARBA00023175"/>
    </source>
</evidence>
<evidence type="ECO:0000313" key="8">
    <source>
        <dbReference type="Proteomes" id="UP000626109"/>
    </source>
</evidence>
<organism evidence="7 8">
    <name type="scientific">Polarella glacialis</name>
    <name type="common">Dinoflagellate</name>
    <dbReference type="NCBI Taxonomy" id="89957"/>
    <lineage>
        <taxon>Eukaryota</taxon>
        <taxon>Sar</taxon>
        <taxon>Alveolata</taxon>
        <taxon>Dinophyceae</taxon>
        <taxon>Suessiales</taxon>
        <taxon>Suessiaceae</taxon>
        <taxon>Polarella</taxon>
    </lineage>
</organism>
<feature type="compositionally biased region" description="Low complexity" evidence="5">
    <location>
        <begin position="635"/>
        <end position="652"/>
    </location>
</feature>
<name>A0A813LHL8_POLGL</name>
<dbReference type="PANTHER" id="PTHR47968:SF36">
    <property type="entry name" value="KINESIN HEAVY CHAIN ISOFORM X1"/>
    <property type="match status" value="1"/>
</dbReference>
<keyword evidence="3 4" id="KW-0505">Motor protein</keyword>
<dbReference type="GO" id="GO:0007018">
    <property type="term" value="P:microtubule-based movement"/>
    <property type="evidence" value="ECO:0007669"/>
    <property type="project" value="InterPro"/>
</dbReference>
<protein>
    <recommendedName>
        <fullName evidence="6">Kinesin motor domain-containing protein</fullName>
    </recommendedName>
</protein>
<evidence type="ECO:0000259" key="6">
    <source>
        <dbReference type="PROSITE" id="PS50067"/>
    </source>
</evidence>
<keyword evidence="4" id="KW-0067">ATP-binding</keyword>